<dbReference type="InterPro" id="IPR019734">
    <property type="entry name" value="TPR_rpt"/>
</dbReference>
<accession>A0AA89CIY4</accession>
<proteinExistence type="predicted"/>
<reference evidence="2 3" key="1">
    <citation type="submission" date="2014-06" db="EMBL/GenBank/DDBJ databases">
        <authorList>
            <person name="Bishop-Lilly K.A."/>
            <person name="Broomall S.M."/>
            <person name="Chain P.S."/>
            <person name="Chertkov O."/>
            <person name="Coyne S.R."/>
            <person name="Daligault H.E."/>
            <person name="Davenport K.W."/>
            <person name="Erkkila T."/>
            <person name="Frey K.G."/>
            <person name="Gibbons H.S."/>
            <person name="Gu W."/>
            <person name="Jaissle J."/>
            <person name="Johnson S.L."/>
            <person name="Koroleva G.I."/>
            <person name="Ladner J.T."/>
            <person name="Lo C.-C."/>
            <person name="Minogue T.D."/>
            <person name="Munk C."/>
            <person name="Palacios G.F."/>
            <person name="Redden C.L."/>
            <person name="Rosenzweig C.N."/>
            <person name="Scholz M.B."/>
            <person name="Teshima H."/>
            <person name="Xu Y."/>
        </authorList>
    </citation>
    <scope>NUCLEOTIDE SEQUENCE [LARGE SCALE GENOMIC DNA]</scope>
    <source>
        <strain evidence="2 3">DWS 37UF10B-2</strain>
    </source>
</reference>
<dbReference type="AlphaFoldDB" id="A0AA89CIY4"/>
<dbReference type="InterPro" id="IPR011990">
    <property type="entry name" value="TPR-like_helical_dom_sf"/>
</dbReference>
<name>A0AA89CIY4_BURCE</name>
<sequence length="144" mass="16292">MARLPKKIQDELDALSEQGNVLCDASKFDEAIQRWSAALELLPEPRVDWEAYTWLSASIGDAQYQLEEFEAARQSFFDALNGPGGQENPFVHYRLGQSQVSLGDEEQGVASLLKAYMLDGEEIFDEDDEGEKYLQMLRDRKLVG</sequence>
<dbReference type="Gene3D" id="1.25.40.10">
    <property type="entry name" value="Tetratricopeptide repeat domain"/>
    <property type="match status" value="1"/>
</dbReference>
<dbReference type="EMBL" id="JPGD01000005">
    <property type="protein sequence ID" value="KGC03861.1"/>
    <property type="molecule type" value="Genomic_DNA"/>
</dbReference>
<feature type="repeat" description="TPR" evidence="1">
    <location>
        <begin position="12"/>
        <end position="45"/>
    </location>
</feature>
<comment type="caution">
    <text evidence="2">The sequence shown here is derived from an EMBL/GenBank/DDBJ whole genome shotgun (WGS) entry which is preliminary data.</text>
</comment>
<protein>
    <submittedName>
        <fullName evidence="2">Tetratricopeptide repeat family protein</fullName>
    </submittedName>
</protein>
<gene>
    <name evidence="2" type="ORF">DM43_3214</name>
</gene>
<keyword evidence="1" id="KW-0802">TPR repeat</keyword>
<dbReference type="PROSITE" id="PS50005">
    <property type="entry name" value="TPR"/>
    <property type="match status" value="1"/>
</dbReference>
<dbReference type="RefSeq" id="WP_034206982.1">
    <property type="nucleotide sequence ID" value="NZ_KN150854.1"/>
</dbReference>
<dbReference type="SUPFAM" id="SSF48452">
    <property type="entry name" value="TPR-like"/>
    <property type="match status" value="1"/>
</dbReference>
<dbReference type="Proteomes" id="UP000029575">
    <property type="component" value="Unassembled WGS sequence"/>
</dbReference>
<evidence type="ECO:0000256" key="1">
    <source>
        <dbReference type="PROSITE-ProRule" id="PRU00339"/>
    </source>
</evidence>
<dbReference type="SMART" id="SM00028">
    <property type="entry name" value="TPR"/>
    <property type="match status" value="2"/>
</dbReference>
<evidence type="ECO:0000313" key="3">
    <source>
        <dbReference type="Proteomes" id="UP000029575"/>
    </source>
</evidence>
<evidence type="ECO:0000313" key="2">
    <source>
        <dbReference type="EMBL" id="KGC03861.1"/>
    </source>
</evidence>
<organism evidence="2 3">
    <name type="scientific">Burkholderia cepacia</name>
    <name type="common">Pseudomonas cepacia</name>
    <dbReference type="NCBI Taxonomy" id="292"/>
    <lineage>
        <taxon>Bacteria</taxon>
        <taxon>Pseudomonadati</taxon>
        <taxon>Pseudomonadota</taxon>
        <taxon>Betaproteobacteria</taxon>
        <taxon>Burkholderiales</taxon>
        <taxon>Burkholderiaceae</taxon>
        <taxon>Burkholderia</taxon>
        <taxon>Burkholderia cepacia complex</taxon>
    </lineage>
</organism>